<dbReference type="Pfam" id="PF09391">
    <property type="entry name" value="DUF2000"/>
    <property type="match status" value="1"/>
</dbReference>
<sequence>MKTNDVPGFTPDEVVTAEPTRNARLKWVVVVDDAVPTGEMVNAVACTAAATGAAVDHLLAHGGPDADGAHHPGLPWAGCSVLTASAEQLAAVRAKAVESAGVLVVDMPRAAQTHRVYDEYLAELAGTTAEHLACRAVSIVGPRNRVTAITKRLDLLTG</sequence>
<dbReference type="InterPro" id="IPR023476">
    <property type="entry name" value="Pep_tRNA_hydro_II_dom_sf"/>
</dbReference>
<dbReference type="InterPro" id="IPR018988">
    <property type="entry name" value="DUF2000"/>
</dbReference>
<dbReference type="Proteomes" id="UP000198981">
    <property type="component" value="Unassembled WGS sequence"/>
</dbReference>
<evidence type="ECO:0008006" key="3">
    <source>
        <dbReference type="Google" id="ProtNLM"/>
    </source>
</evidence>
<dbReference type="AlphaFoldDB" id="A0A1G4XPM2"/>
<name>A0A1G4XPM2_9ACTN</name>
<accession>A0A1G4XPM2</accession>
<dbReference type="STRING" id="1960309.SAMN03159343_1166"/>
<dbReference type="RefSeq" id="WP_092800995.1">
    <property type="nucleotide sequence ID" value="NZ_FMUH01000002.1"/>
</dbReference>
<dbReference type="Gene3D" id="3.40.1490.10">
    <property type="entry name" value="Bit1"/>
    <property type="match status" value="1"/>
</dbReference>
<gene>
    <name evidence="1" type="ORF">SAMN03159343_1166</name>
</gene>
<dbReference type="SUPFAM" id="SSF102462">
    <property type="entry name" value="Peptidyl-tRNA hydrolase II"/>
    <property type="match status" value="1"/>
</dbReference>
<dbReference type="OrthoDB" id="3692042at2"/>
<keyword evidence="2" id="KW-1185">Reference proteome</keyword>
<organism evidence="1 2">
    <name type="scientific">Klenkia marina</name>
    <dbReference type="NCBI Taxonomy" id="1960309"/>
    <lineage>
        <taxon>Bacteria</taxon>
        <taxon>Bacillati</taxon>
        <taxon>Actinomycetota</taxon>
        <taxon>Actinomycetes</taxon>
        <taxon>Geodermatophilales</taxon>
        <taxon>Geodermatophilaceae</taxon>
        <taxon>Klenkia</taxon>
    </lineage>
</organism>
<dbReference type="EMBL" id="FMUH01000002">
    <property type="protein sequence ID" value="SCX43065.1"/>
    <property type="molecule type" value="Genomic_DNA"/>
</dbReference>
<evidence type="ECO:0000313" key="2">
    <source>
        <dbReference type="Proteomes" id="UP000198981"/>
    </source>
</evidence>
<proteinExistence type="predicted"/>
<reference evidence="2" key="1">
    <citation type="submission" date="2016-10" db="EMBL/GenBank/DDBJ databases">
        <authorList>
            <person name="Varghese N."/>
            <person name="Submissions S."/>
        </authorList>
    </citation>
    <scope>NUCLEOTIDE SEQUENCE [LARGE SCALE GENOMIC DNA]</scope>
    <source>
        <strain evidence="2">DSM 45722</strain>
    </source>
</reference>
<protein>
    <recommendedName>
        <fullName evidence="3">DUF2000 domain-containing protein</fullName>
    </recommendedName>
</protein>
<evidence type="ECO:0000313" key="1">
    <source>
        <dbReference type="EMBL" id="SCX43065.1"/>
    </source>
</evidence>